<proteinExistence type="inferred from homology"/>
<organism evidence="11 12">
    <name type="scientific">Thermomonas carbonis</name>
    <dbReference type="NCBI Taxonomy" id="1463158"/>
    <lineage>
        <taxon>Bacteria</taxon>
        <taxon>Pseudomonadati</taxon>
        <taxon>Pseudomonadota</taxon>
        <taxon>Gammaproteobacteria</taxon>
        <taxon>Lysobacterales</taxon>
        <taxon>Lysobacteraceae</taxon>
        <taxon>Thermomonas</taxon>
    </lineage>
</organism>
<dbReference type="SUPFAM" id="SSF56235">
    <property type="entry name" value="N-terminal nucleophile aminohydrolases (Ntn hydrolases)"/>
    <property type="match status" value="1"/>
</dbReference>
<accession>A0A7G9SSG5</accession>
<keyword evidence="4" id="KW-0068">Autocatalytic cleavage</keyword>
<dbReference type="InterPro" id="IPR000246">
    <property type="entry name" value="Peptidase_T2"/>
</dbReference>
<evidence type="ECO:0000256" key="2">
    <source>
        <dbReference type="ARBA" id="ARBA00022670"/>
    </source>
</evidence>
<dbReference type="InterPro" id="IPR029055">
    <property type="entry name" value="Ntn_hydrolases_N"/>
</dbReference>
<feature type="binding site" evidence="8">
    <location>
        <begin position="534"/>
        <end position="537"/>
    </location>
    <ligand>
        <name>substrate</name>
    </ligand>
</feature>
<dbReference type="CDD" id="cd04701">
    <property type="entry name" value="Asparaginase_2"/>
    <property type="match status" value="1"/>
</dbReference>
<dbReference type="FunFam" id="3.60.20.30:FF:000001">
    <property type="entry name" value="Isoaspartyl peptidase/L-asparaginase"/>
    <property type="match status" value="1"/>
</dbReference>
<evidence type="ECO:0000256" key="10">
    <source>
        <dbReference type="SAM" id="SignalP"/>
    </source>
</evidence>
<evidence type="ECO:0000313" key="11">
    <source>
        <dbReference type="EMBL" id="QNN70790.1"/>
    </source>
</evidence>
<dbReference type="GO" id="GO:0008236">
    <property type="term" value="F:serine-type peptidase activity"/>
    <property type="evidence" value="ECO:0007669"/>
    <property type="project" value="UniProtKB-KW"/>
</dbReference>
<dbReference type="AlphaFoldDB" id="A0A7G9SSG5"/>
<evidence type="ECO:0000256" key="7">
    <source>
        <dbReference type="PIRSR" id="PIRSR600246-1"/>
    </source>
</evidence>
<dbReference type="CDD" id="cd03145">
    <property type="entry name" value="GAT1_cyanophycinase"/>
    <property type="match status" value="1"/>
</dbReference>
<dbReference type="KEGG" id="tcn:H9L16_04125"/>
<evidence type="ECO:0000256" key="4">
    <source>
        <dbReference type="ARBA" id="ARBA00022813"/>
    </source>
</evidence>
<evidence type="ECO:0000256" key="5">
    <source>
        <dbReference type="ARBA" id="ARBA00022825"/>
    </source>
</evidence>
<dbReference type="InterPro" id="IPR005320">
    <property type="entry name" value="Peptidase_S51"/>
</dbReference>
<sequence>MMRRAGVSKFLAATLGLLLAGGALAADVGHYVIGDVAAKTPGTIQPGLLLMGGGDRNFDAMRWFMKQAGNGHIVVLRASQAGEIGEEFFNEVGGIKSVETFVFKDREASTDPKILATLKRADGIFIAGGDQSRYVRYWRGTPVAEALDAHVRAGKPLGGTSAGLAMLGEYLYGAMDGGSQVSPAALADPLGDGNTIETDFLHIAQLKGVITDTHFSERGRLGRLIAFVAKGEHLAGKPLIGLGVDEDAAVAVEGDGRARVYATAPGAGAIVVKGGFRQKQAEDTAMTLDRVDTVVAGVDSVLHLPEGRVEKPLAQRHYAVRNGVLVALDAPLLVIHGGAGVEPGDLTPAEEEAARAALREALKAGYAKLQAGAPSVDAVTAAITVLEDAPQFNAGRGAVFTHDGRNELDTSLMDGASGKAGAAAGLRRVKNPILLARTIMDKSRHVMMVGDGAEAFAKEQGVTLVDPAYFRVEKRWQQLQKALDEEKKAQASNTPLVLPGKAYFGTVGALALDAQGRLAGGTSTGGMTNKRYGRVGDAPIIGAGTWADDRCAVSSTGWGEFYIRAAAAHEICARVRLAGDPIARAADRVINRDIPKAGGDGGAIALGADGSVAFPFNTGGMYRGWIGSDGVPHVAIYKTDALATPGK</sequence>
<feature type="binding site" evidence="8">
    <location>
        <begin position="556"/>
        <end position="559"/>
    </location>
    <ligand>
        <name>substrate</name>
    </ligand>
</feature>
<evidence type="ECO:0000256" key="1">
    <source>
        <dbReference type="ARBA" id="ARBA00006534"/>
    </source>
</evidence>
<keyword evidence="10" id="KW-0732">Signal</keyword>
<dbReference type="Pfam" id="PF03575">
    <property type="entry name" value="Peptidase_S51"/>
    <property type="match status" value="1"/>
</dbReference>
<dbReference type="SUPFAM" id="SSF52317">
    <property type="entry name" value="Class I glutamine amidotransferase-like"/>
    <property type="match status" value="1"/>
</dbReference>
<dbReference type="InterPro" id="IPR029062">
    <property type="entry name" value="Class_I_gatase-like"/>
</dbReference>
<keyword evidence="3" id="KW-0378">Hydrolase</keyword>
<gene>
    <name evidence="11" type="ORF">H9L16_04125</name>
</gene>
<feature type="chain" id="PRO_5028849587" description="Isoaspartyl peptidase" evidence="10">
    <location>
        <begin position="26"/>
        <end position="647"/>
    </location>
</feature>
<reference evidence="11 12" key="1">
    <citation type="submission" date="2020-08" db="EMBL/GenBank/DDBJ databases">
        <title>Genome sequence of Thermomonas carbonis KCTC 42013T.</title>
        <authorList>
            <person name="Hyun D.-W."/>
            <person name="Bae J.-W."/>
        </authorList>
    </citation>
    <scope>NUCLEOTIDE SEQUENCE [LARGE SCALE GENOMIC DNA]</scope>
    <source>
        <strain evidence="11 12">KCTC 42013</strain>
    </source>
</reference>
<feature type="signal peptide" evidence="10">
    <location>
        <begin position="1"/>
        <end position="25"/>
    </location>
</feature>
<dbReference type="Proteomes" id="UP000515804">
    <property type="component" value="Chromosome"/>
</dbReference>
<evidence type="ECO:0000256" key="3">
    <source>
        <dbReference type="ARBA" id="ARBA00022801"/>
    </source>
</evidence>
<keyword evidence="2" id="KW-0645">Protease</keyword>
<dbReference type="EMBL" id="CP060719">
    <property type="protein sequence ID" value="QNN70790.1"/>
    <property type="molecule type" value="Genomic_DNA"/>
</dbReference>
<dbReference type="PANTHER" id="PTHR10188:SF6">
    <property type="entry name" value="N(4)-(BETA-N-ACETYLGLUCOSAMINYL)-L-ASPARAGINASE"/>
    <property type="match status" value="1"/>
</dbReference>
<dbReference type="Gene3D" id="3.60.20.30">
    <property type="entry name" value="(Glycosyl)asparaginase"/>
    <property type="match status" value="1"/>
</dbReference>
<dbReference type="PANTHER" id="PTHR10188">
    <property type="entry name" value="L-ASPARAGINASE"/>
    <property type="match status" value="1"/>
</dbReference>
<feature type="active site" description="Nucleophile" evidence="7">
    <location>
        <position position="506"/>
    </location>
</feature>
<protein>
    <recommendedName>
        <fullName evidence="6">Isoaspartyl peptidase</fullName>
    </recommendedName>
</protein>
<dbReference type="GO" id="GO:0006508">
    <property type="term" value="P:proteolysis"/>
    <property type="evidence" value="ECO:0007669"/>
    <property type="project" value="UniProtKB-KW"/>
</dbReference>
<keyword evidence="12" id="KW-1185">Reference proteome</keyword>
<evidence type="ECO:0000256" key="8">
    <source>
        <dbReference type="PIRSR" id="PIRSR600246-2"/>
    </source>
</evidence>
<keyword evidence="5" id="KW-0720">Serine protease</keyword>
<dbReference type="Gene3D" id="3.40.50.880">
    <property type="match status" value="1"/>
</dbReference>
<dbReference type="GO" id="GO:0016811">
    <property type="term" value="F:hydrolase activity, acting on carbon-nitrogen (but not peptide) bonds, in linear amides"/>
    <property type="evidence" value="ECO:0007669"/>
    <property type="project" value="UniProtKB-ARBA"/>
</dbReference>
<dbReference type="Pfam" id="PF01112">
    <property type="entry name" value="Asparaginase_2"/>
    <property type="match status" value="1"/>
</dbReference>
<comment type="similarity">
    <text evidence="1">Belongs to the peptidase S51 family.</text>
</comment>
<evidence type="ECO:0000256" key="9">
    <source>
        <dbReference type="PIRSR" id="PIRSR600246-3"/>
    </source>
</evidence>
<name>A0A7G9SSG5_9GAMM</name>
<feature type="site" description="Cleavage; by autolysis" evidence="9">
    <location>
        <begin position="505"/>
        <end position="506"/>
    </location>
</feature>
<evidence type="ECO:0000313" key="12">
    <source>
        <dbReference type="Proteomes" id="UP000515804"/>
    </source>
</evidence>
<evidence type="ECO:0000256" key="6">
    <source>
        <dbReference type="ARBA" id="ARBA00069124"/>
    </source>
</evidence>